<evidence type="ECO:0000313" key="1">
    <source>
        <dbReference type="EMBL" id="QDH87066.1"/>
    </source>
</evidence>
<reference evidence="1" key="1">
    <citation type="submission" date="2019-05" db="EMBL/GenBank/DDBJ databases">
        <title>Metatranscriptomic reconstruction reveals RNA viruses with the potential to shape carbon cycling in soil.</title>
        <authorList>
            <person name="Starr E.P."/>
            <person name="Nuccio E."/>
            <person name="Pett-Ridge J."/>
            <person name="Banfield J.F."/>
            <person name="Firestone M.K."/>
        </authorList>
    </citation>
    <scope>NUCLEOTIDE SEQUENCE</scope>
    <source>
        <strain evidence="1">H1_Rhizo_26_FD_scaffold_1135</strain>
    </source>
</reference>
<dbReference type="EMBL" id="MN033129">
    <property type="protein sequence ID" value="QDH87066.1"/>
    <property type="molecule type" value="Genomic_DNA"/>
</dbReference>
<gene>
    <name evidence="1" type="ORF">H1Rhizo26FD1135_000002</name>
</gene>
<protein>
    <submittedName>
        <fullName evidence="1">Uncharacterized protein</fullName>
    </submittedName>
</protein>
<proteinExistence type="predicted"/>
<organism evidence="1">
    <name type="scientific">Riboviria sp</name>
    <dbReference type="NCBI Taxonomy" id="2585031"/>
    <lineage>
        <taxon>Viruses</taxon>
        <taxon>Riboviria</taxon>
    </lineage>
</organism>
<accession>A0A514D0C1</accession>
<sequence length="179" mass="19134">MADLIGDTSTLTATRIPFAITHVLTGQSGHGHFNLLTASGLRQFVSSRATATIVRDRLQCQLVSGVSSDKSYQVAIGFMPDNNSVLSATDYPITARGILRYSGSIALQRSELANPLLNATFPIGVSNQLKPAQLAEWPPVVVYHFTSEGTDQNSTAILRISGEIEATGFGFVKLHSVGE</sequence>
<name>A0A514D0C1_9VIRU</name>